<keyword evidence="4" id="KW-1185">Reference proteome</keyword>
<dbReference type="PRINTS" id="PR00180">
    <property type="entry name" value="CRETINALDHBP"/>
</dbReference>
<dbReference type="GO" id="GO:0016020">
    <property type="term" value="C:membrane"/>
    <property type="evidence" value="ECO:0007669"/>
    <property type="project" value="TreeGrafter"/>
</dbReference>
<feature type="region of interest" description="Disordered" evidence="1">
    <location>
        <begin position="276"/>
        <end position="307"/>
    </location>
</feature>
<protein>
    <recommendedName>
        <fullName evidence="2">CRAL-TRIO domain-containing protein</fullName>
    </recommendedName>
</protein>
<name>A0AAU9V3K4_EUPED</name>
<comment type="caution">
    <text evidence="3">The sequence shown here is derived from an EMBL/GenBank/DDBJ whole genome shotgun (WGS) entry which is preliminary data.</text>
</comment>
<evidence type="ECO:0000259" key="2">
    <source>
        <dbReference type="PROSITE" id="PS50191"/>
    </source>
</evidence>
<gene>
    <name evidence="3" type="ORF">EEDITHA_LOCUS19142</name>
</gene>
<dbReference type="PANTHER" id="PTHR10174">
    <property type="entry name" value="ALPHA-TOCOPHEROL TRANSFER PROTEIN-RELATED"/>
    <property type="match status" value="1"/>
</dbReference>
<dbReference type="InterPro" id="IPR036273">
    <property type="entry name" value="CRAL/TRIO_N_dom_sf"/>
</dbReference>
<dbReference type="AlphaFoldDB" id="A0AAU9V3K4"/>
<dbReference type="SMART" id="SM01100">
    <property type="entry name" value="CRAL_TRIO_N"/>
    <property type="match status" value="1"/>
</dbReference>
<evidence type="ECO:0000313" key="4">
    <source>
        <dbReference type="Proteomes" id="UP001153954"/>
    </source>
</evidence>
<dbReference type="InterPro" id="IPR011074">
    <property type="entry name" value="CRAL/TRIO_N_dom"/>
</dbReference>
<dbReference type="PROSITE" id="PS50191">
    <property type="entry name" value="CRAL_TRIO"/>
    <property type="match status" value="1"/>
</dbReference>
<dbReference type="GO" id="GO:1902936">
    <property type="term" value="F:phosphatidylinositol bisphosphate binding"/>
    <property type="evidence" value="ECO:0007669"/>
    <property type="project" value="TreeGrafter"/>
</dbReference>
<evidence type="ECO:0000256" key="1">
    <source>
        <dbReference type="SAM" id="MobiDB-lite"/>
    </source>
</evidence>
<dbReference type="Gene3D" id="1.20.5.1200">
    <property type="entry name" value="Alpha-tocopherol transfer"/>
    <property type="match status" value="1"/>
</dbReference>
<dbReference type="SUPFAM" id="SSF46938">
    <property type="entry name" value="CRAL/TRIO N-terminal domain"/>
    <property type="match status" value="1"/>
</dbReference>
<evidence type="ECO:0000313" key="3">
    <source>
        <dbReference type="EMBL" id="CAH2104807.1"/>
    </source>
</evidence>
<sequence length="307" mass="35342">MGIRSLSPELAEKARVELNEDPNRVASDLQYLKDWLSKQPHLRACTDDQWLVAFLRGCKYSLERTKEKLDLYYSLRTIAPDLFNVKHDDSKFDELLNIGSQLILPETATPTSPRTIIIRPGVYNPDTFNISDLFALMYTTQKILLLDDDISIVSGIQWIIDLKDVKIGHLLQMTPSIINKMVYSTQETAPIRMKGIHFVNIPGAFGKVLNTMKTFLNEKNKSRLYVHQNYEELHKHIPKKMLPKDYGGYSASIKEIIDNWMAKRKEWASWLEEDMKNGTDESKRPGRPKTAESVFGAEGSFRQLDFD</sequence>
<reference evidence="3" key="1">
    <citation type="submission" date="2022-03" db="EMBL/GenBank/DDBJ databases">
        <authorList>
            <person name="Tunstrom K."/>
        </authorList>
    </citation>
    <scope>NUCLEOTIDE SEQUENCE</scope>
</reference>
<proteinExistence type="predicted"/>
<dbReference type="SUPFAM" id="SSF52087">
    <property type="entry name" value="CRAL/TRIO domain"/>
    <property type="match status" value="1"/>
</dbReference>
<dbReference type="InterPro" id="IPR036865">
    <property type="entry name" value="CRAL-TRIO_dom_sf"/>
</dbReference>
<dbReference type="Gene3D" id="3.40.525.10">
    <property type="entry name" value="CRAL-TRIO lipid binding domain"/>
    <property type="match status" value="1"/>
</dbReference>
<dbReference type="Gene3D" id="1.10.8.20">
    <property type="entry name" value="N-terminal domain of phosphatidylinositol transfer protein sec14p"/>
    <property type="match status" value="1"/>
</dbReference>
<accession>A0AAU9V3K4</accession>
<dbReference type="Pfam" id="PF00650">
    <property type="entry name" value="CRAL_TRIO"/>
    <property type="match status" value="1"/>
</dbReference>
<dbReference type="Proteomes" id="UP001153954">
    <property type="component" value="Unassembled WGS sequence"/>
</dbReference>
<dbReference type="SMART" id="SM00516">
    <property type="entry name" value="SEC14"/>
    <property type="match status" value="1"/>
</dbReference>
<organism evidence="3 4">
    <name type="scientific">Euphydryas editha</name>
    <name type="common">Edith's checkerspot</name>
    <dbReference type="NCBI Taxonomy" id="104508"/>
    <lineage>
        <taxon>Eukaryota</taxon>
        <taxon>Metazoa</taxon>
        <taxon>Ecdysozoa</taxon>
        <taxon>Arthropoda</taxon>
        <taxon>Hexapoda</taxon>
        <taxon>Insecta</taxon>
        <taxon>Pterygota</taxon>
        <taxon>Neoptera</taxon>
        <taxon>Endopterygota</taxon>
        <taxon>Lepidoptera</taxon>
        <taxon>Glossata</taxon>
        <taxon>Ditrysia</taxon>
        <taxon>Papilionoidea</taxon>
        <taxon>Nymphalidae</taxon>
        <taxon>Nymphalinae</taxon>
        <taxon>Euphydryas</taxon>
    </lineage>
</organism>
<dbReference type="InterPro" id="IPR001251">
    <property type="entry name" value="CRAL-TRIO_dom"/>
</dbReference>
<dbReference type="EMBL" id="CAKOGL010000027">
    <property type="protein sequence ID" value="CAH2104807.1"/>
    <property type="molecule type" value="Genomic_DNA"/>
</dbReference>
<feature type="domain" description="CRAL-TRIO" evidence="2">
    <location>
        <begin position="91"/>
        <end position="254"/>
    </location>
</feature>
<dbReference type="PANTHER" id="PTHR10174:SF216">
    <property type="entry name" value="CRAL-TRIO DOMAIN-CONTAINING PROTEIN-RELATED"/>
    <property type="match status" value="1"/>
</dbReference>
<dbReference type="CDD" id="cd00170">
    <property type="entry name" value="SEC14"/>
    <property type="match status" value="1"/>
</dbReference>